<dbReference type="AlphaFoldDB" id="W7U2N2"/>
<comment type="caution">
    <text evidence="2">The sequence shown here is derived from an EMBL/GenBank/DDBJ whole genome shotgun (WGS) entry which is preliminary data.</text>
</comment>
<feature type="transmembrane region" description="Helical" evidence="1">
    <location>
        <begin position="12"/>
        <end position="29"/>
    </location>
</feature>
<dbReference type="EMBL" id="AZIL01000520">
    <property type="protein sequence ID" value="EWM27121.1"/>
    <property type="molecule type" value="Genomic_DNA"/>
</dbReference>
<proteinExistence type="predicted"/>
<keyword evidence="1" id="KW-0812">Transmembrane</keyword>
<evidence type="ECO:0000313" key="2">
    <source>
        <dbReference type="EMBL" id="EWM27121.1"/>
    </source>
</evidence>
<keyword evidence="1" id="KW-1133">Transmembrane helix</keyword>
<reference evidence="2 3" key="1">
    <citation type="journal article" date="2014" name="Mol. Plant">
        <title>Chromosome Scale Genome Assembly and Transcriptome Profiling of Nannochloropsis gaditana in Nitrogen Depletion.</title>
        <authorList>
            <person name="Corteggiani Carpinelli E."/>
            <person name="Telatin A."/>
            <person name="Vitulo N."/>
            <person name="Forcato C."/>
            <person name="D'Angelo M."/>
            <person name="Schiavon R."/>
            <person name="Vezzi A."/>
            <person name="Giacometti G.M."/>
            <person name="Morosinotto T."/>
            <person name="Valle G."/>
        </authorList>
    </citation>
    <scope>NUCLEOTIDE SEQUENCE [LARGE SCALE GENOMIC DNA]</scope>
    <source>
        <strain evidence="2 3">B-31</strain>
    </source>
</reference>
<gene>
    <name evidence="2" type="ORF">Naga_100046g28</name>
</gene>
<organism evidence="2 3">
    <name type="scientific">Nannochloropsis gaditana</name>
    <dbReference type="NCBI Taxonomy" id="72520"/>
    <lineage>
        <taxon>Eukaryota</taxon>
        <taxon>Sar</taxon>
        <taxon>Stramenopiles</taxon>
        <taxon>Ochrophyta</taxon>
        <taxon>Eustigmatophyceae</taxon>
        <taxon>Eustigmatales</taxon>
        <taxon>Monodopsidaceae</taxon>
        <taxon>Nannochloropsis</taxon>
    </lineage>
</organism>
<evidence type="ECO:0000313" key="3">
    <source>
        <dbReference type="Proteomes" id="UP000019335"/>
    </source>
</evidence>
<evidence type="ECO:0000256" key="1">
    <source>
        <dbReference type="SAM" id="Phobius"/>
    </source>
</evidence>
<name>W7U2N2_9STRA</name>
<keyword evidence="3" id="KW-1185">Reference proteome</keyword>
<protein>
    <submittedName>
        <fullName evidence="2">Uncharacterized protein</fullName>
    </submittedName>
</protein>
<sequence>MTIADDANIPWIVVPLVVLRPIGAIHLLLPLRGVGRRRNATRVQRHELDRLISASTALASGSDTTGTPRLKVWKHRS</sequence>
<accession>W7U2N2</accession>
<keyword evidence="1" id="KW-0472">Membrane</keyword>
<dbReference type="Proteomes" id="UP000019335">
    <property type="component" value="Chromosome 7"/>
</dbReference>